<dbReference type="PANTHER" id="PTHR35658:SF1">
    <property type="entry name" value="CHROMOSOME 21 OPEN READING FRAME 62"/>
    <property type="match status" value="1"/>
</dbReference>
<name>A0A8C4T064_ERPCA</name>
<dbReference type="Proteomes" id="UP000694620">
    <property type="component" value="Unassembled WGS sequence"/>
</dbReference>
<dbReference type="Pfam" id="PF15137">
    <property type="entry name" value="ECPIP"/>
    <property type="match status" value="1"/>
</dbReference>
<organism evidence="1 2">
    <name type="scientific">Erpetoichthys calabaricus</name>
    <name type="common">Rope fish</name>
    <name type="synonym">Calamoichthys calabaricus</name>
    <dbReference type="NCBI Taxonomy" id="27687"/>
    <lineage>
        <taxon>Eukaryota</taxon>
        <taxon>Metazoa</taxon>
        <taxon>Chordata</taxon>
        <taxon>Craniata</taxon>
        <taxon>Vertebrata</taxon>
        <taxon>Euteleostomi</taxon>
        <taxon>Actinopterygii</taxon>
        <taxon>Polypteriformes</taxon>
        <taxon>Polypteridae</taxon>
        <taxon>Erpetoichthys</taxon>
    </lineage>
</organism>
<dbReference type="PANTHER" id="PTHR35658">
    <property type="entry name" value="RCG58666, ISOFORM CRA_A"/>
    <property type="match status" value="1"/>
</dbReference>
<gene>
    <name evidence="1" type="primary">EPCIP</name>
</gene>
<sequence>LTPHRRVCLCHPGIFNGSPNNTLLYHRLESSIRNCSCATEIEPCDYAKANILCNCQTVILRSADSLSLRYSYHGGLTVWMEDPWVLSQLVNYSVVTDLRLASCRPGMLSKDYLTVFGLQRLQVYKRAEHEVAFSKQDITIDCSEMPLAQFETPSVPHRVSFLDLNLLSGDSFLKAYSVSDVPAIKEHFPNLLFPSAFEPTSSWQYQVTFIY</sequence>
<dbReference type="GeneTree" id="ENSGT00390000016499"/>
<keyword evidence="2" id="KW-1185">Reference proteome</keyword>
<dbReference type="Ensembl" id="ENSECRT00000024351.1">
    <property type="protein sequence ID" value="ENSECRP00000023828.1"/>
    <property type="gene ID" value="ENSECRG00000016140.1"/>
</dbReference>
<reference evidence="1" key="1">
    <citation type="submission" date="2025-08" db="UniProtKB">
        <authorList>
            <consortium name="Ensembl"/>
        </authorList>
    </citation>
    <scope>IDENTIFICATION</scope>
</reference>
<protein>
    <submittedName>
        <fullName evidence="1">Exosomal polycystin 1 interacting protein</fullName>
    </submittedName>
</protein>
<proteinExistence type="predicted"/>
<dbReference type="AlphaFoldDB" id="A0A8C4T064"/>
<dbReference type="InterPro" id="IPR029250">
    <property type="entry name" value="ECPIP"/>
</dbReference>
<evidence type="ECO:0000313" key="1">
    <source>
        <dbReference type="Ensembl" id="ENSECRP00000023828.1"/>
    </source>
</evidence>
<accession>A0A8C4T064</accession>
<evidence type="ECO:0000313" key="2">
    <source>
        <dbReference type="Proteomes" id="UP000694620"/>
    </source>
</evidence>
<reference evidence="1" key="2">
    <citation type="submission" date="2025-09" db="UniProtKB">
        <authorList>
            <consortium name="Ensembl"/>
        </authorList>
    </citation>
    <scope>IDENTIFICATION</scope>
</reference>